<organism evidence="1 2">
    <name type="scientific">Pararge aegeria aegeria</name>
    <dbReference type="NCBI Taxonomy" id="348720"/>
    <lineage>
        <taxon>Eukaryota</taxon>
        <taxon>Metazoa</taxon>
        <taxon>Ecdysozoa</taxon>
        <taxon>Arthropoda</taxon>
        <taxon>Hexapoda</taxon>
        <taxon>Insecta</taxon>
        <taxon>Pterygota</taxon>
        <taxon>Neoptera</taxon>
        <taxon>Endopterygota</taxon>
        <taxon>Lepidoptera</taxon>
        <taxon>Glossata</taxon>
        <taxon>Ditrysia</taxon>
        <taxon>Papilionoidea</taxon>
        <taxon>Nymphalidae</taxon>
        <taxon>Satyrinae</taxon>
        <taxon>Satyrini</taxon>
        <taxon>Parargina</taxon>
        <taxon>Pararge</taxon>
    </lineage>
</organism>
<dbReference type="EMBL" id="CAKXAJ010024904">
    <property type="protein sequence ID" value="CAH2232550.1"/>
    <property type="molecule type" value="Genomic_DNA"/>
</dbReference>
<sequence length="118" mass="12911">MEHFYIPPPRKPIRTIINNSYHISSMLLVASREIRTNISPGIYEARYDRKIARMVAQSILVGLAGGGWGSSGAPCAGARGRRGNFERLLVQASVVERGRDETARVQANKSNCSVGARV</sequence>
<name>A0A8S4R753_9NEOP</name>
<keyword evidence="2" id="KW-1185">Reference proteome</keyword>
<accession>A0A8S4R753</accession>
<dbReference type="Proteomes" id="UP000838756">
    <property type="component" value="Unassembled WGS sequence"/>
</dbReference>
<comment type="caution">
    <text evidence="1">The sequence shown here is derived from an EMBL/GenBank/DDBJ whole genome shotgun (WGS) entry which is preliminary data.</text>
</comment>
<evidence type="ECO:0000313" key="2">
    <source>
        <dbReference type="Proteomes" id="UP000838756"/>
    </source>
</evidence>
<reference evidence="1" key="1">
    <citation type="submission" date="2022-03" db="EMBL/GenBank/DDBJ databases">
        <authorList>
            <person name="Lindestad O."/>
        </authorList>
    </citation>
    <scope>NUCLEOTIDE SEQUENCE</scope>
</reference>
<proteinExistence type="predicted"/>
<protein>
    <submittedName>
        <fullName evidence="1">Jg22649 protein</fullName>
    </submittedName>
</protein>
<gene>
    <name evidence="1" type="primary">jg22649</name>
    <name evidence="1" type="ORF">PAEG_LOCUS10782</name>
</gene>
<evidence type="ECO:0000313" key="1">
    <source>
        <dbReference type="EMBL" id="CAH2232550.1"/>
    </source>
</evidence>
<dbReference type="OrthoDB" id="6922379at2759"/>
<dbReference type="AlphaFoldDB" id="A0A8S4R753"/>